<dbReference type="InterPro" id="IPR025868">
    <property type="entry name" value="Zn_ribbon_dom_put"/>
</dbReference>
<evidence type="ECO:0000313" key="2">
    <source>
        <dbReference type="EMBL" id="NJW52527.1"/>
    </source>
</evidence>
<keyword evidence="3" id="KW-1185">Reference proteome</keyword>
<dbReference type="RefSeq" id="WP_168137648.1">
    <property type="nucleotide sequence ID" value="NZ_JAAVJR010000003.1"/>
</dbReference>
<name>A0ABX1CW78_9FLAO</name>
<evidence type="ECO:0000313" key="3">
    <source>
        <dbReference type="Proteomes" id="UP000703674"/>
    </source>
</evidence>
<organism evidence="2 3">
    <name type="scientific">Salinimicrobium oceani</name>
    <dbReference type="NCBI Taxonomy" id="2722702"/>
    <lineage>
        <taxon>Bacteria</taxon>
        <taxon>Pseudomonadati</taxon>
        <taxon>Bacteroidota</taxon>
        <taxon>Flavobacteriia</taxon>
        <taxon>Flavobacteriales</taxon>
        <taxon>Flavobacteriaceae</taxon>
        <taxon>Salinimicrobium</taxon>
    </lineage>
</organism>
<protein>
    <recommendedName>
        <fullName evidence="1">Putative zinc ribbon domain-containing protein</fullName>
    </recommendedName>
</protein>
<gene>
    <name evidence="2" type="ORF">HC175_06305</name>
</gene>
<dbReference type="EMBL" id="JAAVJR010000003">
    <property type="protein sequence ID" value="NJW52527.1"/>
    <property type="molecule type" value="Genomic_DNA"/>
</dbReference>
<evidence type="ECO:0000259" key="1">
    <source>
        <dbReference type="Pfam" id="PF12674"/>
    </source>
</evidence>
<accession>A0ABX1CW78</accession>
<reference evidence="2 3" key="1">
    <citation type="submission" date="2020-03" db="EMBL/GenBank/DDBJ databases">
        <title>Salinimicrobium sp. nov, isolated from SCS.</title>
        <authorList>
            <person name="Cao W.R."/>
        </authorList>
    </citation>
    <scope>NUCLEOTIDE SEQUENCE [LARGE SCALE GENOMIC DNA]</scope>
    <source>
        <strain evidence="3">J15B91</strain>
    </source>
</reference>
<dbReference type="Proteomes" id="UP000703674">
    <property type="component" value="Unassembled WGS sequence"/>
</dbReference>
<feature type="domain" description="Putative zinc ribbon" evidence="1">
    <location>
        <begin position="5"/>
        <end position="83"/>
    </location>
</feature>
<comment type="caution">
    <text evidence="2">The sequence shown here is derived from an EMBL/GenBank/DDBJ whole genome shotgun (WGS) entry which is preliminary data.</text>
</comment>
<proteinExistence type="predicted"/>
<dbReference type="Pfam" id="PF12674">
    <property type="entry name" value="Zn_ribbon_2"/>
    <property type="match status" value="1"/>
</dbReference>
<sequence>MRILICQCCGLPFSSKIRGTNRDLSLSSDYCYDCYRNGSFTNHHITVVDMEKKLQNMVRTNDGVTFEEAQQIICTLPNLKRWKMTHIL</sequence>